<dbReference type="PANTHER" id="PTHR33653">
    <property type="entry name" value="RIBONUCLEASE VAPC2"/>
    <property type="match status" value="1"/>
</dbReference>
<dbReference type="GO" id="GO:0000287">
    <property type="term" value="F:magnesium ion binding"/>
    <property type="evidence" value="ECO:0007669"/>
    <property type="project" value="UniProtKB-UniRule"/>
</dbReference>
<dbReference type="EMBL" id="QGKM01000061">
    <property type="protein sequence ID" value="PWQ93339.1"/>
    <property type="molecule type" value="Genomic_DNA"/>
</dbReference>
<dbReference type="EC" id="3.1.-.-" evidence="8"/>
<keyword evidence="4 8" id="KW-0479">Metal-binding</keyword>
<evidence type="ECO:0000256" key="4">
    <source>
        <dbReference type="ARBA" id="ARBA00022723"/>
    </source>
</evidence>
<keyword evidence="5 8" id="KW-0378">Hydrolase</keyword>
<evidence type="ECO:0000313" key="10">
    <source>
        <dbReference type="EMBL" id="PWQ93339.1"/>
    </source>
</evidence>
<dbReference type="PANTHER" id="PTHR33653:SF1">
    <property type="entry name" value="RIBONUCLEASE VAPC2"/>
    <property type="match status" value="1"/>
</dbReference>
<name>A0A317C4Y3_9GAMM</name>
<comment type="caution">
    <text evidence="10">The sequence shown here is derived from an EMBL/GenBank/DDBJ whole genome shotgun (WGS) entry which is preliminary data.</text>
</comment>
<evidence type="ECO:0000256" key="2">
    <source>
        <dbReference type="ARBA" id="ARBA00022649"/>
    </source>
</evidence>
<organism evidence="10 11">
    <name type="scientific">Leucothrix pacifica</name>
    <dbReference type="NCBI Taxonomy" id="1247513"/>
    <lineage>
        <taxon>Bacteria</taxon>
        <taxon>Pseudomonadati</taxon>
        <taxon>Pseudomonadota</taxon>
        <taxon>Gammaproteobacteria</taxon>
        <taxon>Thiotrichales</taxon>
        <taxon>Thiotrichaceae</taxon>
        <taxon>Leucothrix</taxon>
    </lineage>
</organism>
<dbReference type="InterPro" id="IPR029060">
    <property type="entry name" value="PIN-like_dom_sf"/>
</dbReference>
<dbReference type="Pfam" id="PF01850">
    <property type="entry name" value="PIN"/>
    <property type="match status" value="1"/>
</dbReference>
<comment type="similarity">
    <text evidence="7 8">Belongs to the PINc/VapC protein family.</text>
</comment>
<keyword evidence="6 8" id="KW-0460">Magnesium</keyword>
<evidence type="ECO:0000256" key="6">
    <source>
        <dbReference type="ARBA" id="ARBA00022842"/>
    </source>
</evidence>
<dbReference type="InterPro" id="IPR022907">
    <property type="entry name" value="VapC_family"/>
</dbReference>
<gene>
    <name evidence="8" type="primary">vapC</name>
    <name evidence="10" type="ORF">DKW60_17565</name>
</gene>
<reference evidence="10 11" key="1">
    <citation type="submission" date="2018-05" db="EMBL/GenBank/DDBJ databases">
        <title>Leucothrix arctica sp. nov., isolated from Arctic seawater.</title>
        <authorList>
            <person name="Choi A."/>
            <person name="Baek K."/>
        </authorList>
    </citation>
    <scope>NUCLEOTIDE SEQUENCE [LARGE SCALE GENOMIC DNA]</scope>
    <source>
        <strain evidence="10 11">JCM 18388</strain>
    </source>
</reference>
<feature type="binding site" evidence="8">
    <location>
        <position position="5"/>
    </location>
    <ligand>
        <name>Mg(2+)</name>
        <dbReference type="ChEBI" id="CHEBI:18420"/>
    </ligand>
</feature>
<evidence type="ECO:0000313" key="11">
    <source>
        <dbReference type="Proteomes" id="UP000245539"/>
    </source>
</evidence>
<dbReference type="GO" id="GO:0004540">
    <property type="term" value="F:RNA nuclease activity"/>
    <property type="evidence" value="ECO:0007669"/>
    <property type="project" value="InterPro"/>
</dbReference>
<dbReference type="CDD" id="cd09881">
    <property type="entry name" value="PIN_VapC4-5_FitB-like"/>
    <property type="match status" value="1"/>
</dbReference>
<evidence type="ECO:0000256" key="7">
    <source>
        <dbReference type="ARBA" id="ARBA00038093"/>
    </source>
</evidence>
<comment type="cofactor">
    <cofactor evidence="1 8">
        <name>Mg(2+)</name>
        <dbReference type="ChEBI" id="CHEBI:18420"/>
    </cofactor>
</comment>
<evidence type="ECO:0000259" key="9">
    <source>
        <dbReference type="Pfam" id="PF01850"/>
    </source>
</evidence>
<dbReference type="InterPro" id="IPR050556">
    <property type="entry name" value="Type_II_TA_system_RNase"/>
</dbReference>
<evidence type="ECO:0000256" key="3">
    <source>
        <dbReference type="ARBA" id="ARBA00022722"/>
    </source>
</evidence>
<proteinExistence type="inferred from homology"/>
<dbReference type="OrthoDB" id="9796690at2"/>
<protein>
    <recommendedName>
        <fullName evidence="8">Ribonuclease VapC</fullName>
        <shortName evidence="8">RNase VapC</shortName>
        <ecNumber evidence="8">3.1.-.-</ecNumber>
    </recommendedName>
    <alternativeName>
        <fullName evidence="8">Toxin VapC</fullName>
    </alternativeName>
</protein>
<feature type="domain" description="PIN" evidence="9">
    <location>
        <begin position="2"/>
        <end position="123"/>
    </location>
</feature>
<accession>A0A317C4Y3</accession>
<dbReference type="RefSeq" id="WP_109838974.1">
    <property type="nucleotide sequence ID" value="NZ_QGKM01000061.1"/>
</dbReference>
<dbReference type="Gene3D" id="3.40.50.1010">
    <property type="entry name" value="5'-nuclease"/>
    <property type="match status" value="1"/>
</dbReference>
<evidence type="ECO:0000256" key="5">
    <source>
        <dbReference type="ARBA" id="ARBA00022801"/>
    </source>
</evidence>
<evidence type="ECO:0000256" key="1">
    <source>
        <dbReference type="ARBA" id="ARBA00001946"/>
    </source>
</evidence>
<keyword evidence="11" id="KW-1185">Reference proteome</keyword>
<sequence length="132" mass="14681">MYLLDTNTCIQFLNGTSPAVKDQFQQHAARDLVLCSVVKAELLFGARKSQRTESNLLTLDRFFKAFKSLTFDDRSAEEYGQIKALLAVQGNLIGPNDLMIAAIARAHDATLVTNNTGEFSRVTGLRLEDWQA</sequence>
<keyword evidence="3 8" id="KW-0540">Nuclease</keyword>
<dbReference type="SUPFAM" id="SSF88723">
    <property type="entry name" value="PIN domain-like"/>
    <property type="match status" value="1"/>
</dbReference>
<comment type="function">
    <text evidence="8">Toxic component of a toxin-antitoxin (TA) system. An RNase.</text>
</comment>
<dbReference type="HAMAP" id="MF_00265">
    <property type="entry name" value="VapC_Nob1"/>
    <property type="match status" value="1"/>
</dbReference>
<dbReference type="GO" id="GO:0090729">
    <property type="term" value="F:toxin activity"/>
    <property type="evidence" value="ECO:0007669"/>
    <property type="project" value="UniProtKB-KW"/>
</dbReference>
<dbReference type="AlphaFoldDB" id="A0A317C4Y3"/>
<evidence type="ECO:0000256" key="8">
    <source>
        <dbReference type="HAMAP-Rule" id="MF_00265"/>
    </source>
</evidence>
<dbReference type="InterPro" id="IPR002716">
    <property type="entry name" value="PIN_dom"/>
</dbReference>
<keyword evidence="8" id="KW-0800">Toxin</keyword>
<keyword evidence="2 8" id="KW-1277">Toxin-antitoxin system</keyword>
<dbReference type="GO" id="GO:0016787">
    <property type="term" value="F:hydrolase activity"/>
    <property type="evidence" value="ECO:0007669"/>
    <property type="project" value="UniProtKB-KW"/>
</dbReference>
<feature type="binding site" evidence="8">
    <location>
        <position position="97"/>
    </location>
    <ligand>
        <name>Mg(2+)</name>
        <dbReference type="ChEBI" id="CHEBI:18420"/>
    </ligand>
</feature>
<dbReference type="Proteomes" id="UP000245539">
    <property type="component" value="Unassembled WGS sequence"/>
</dbReference>